<geneLocation type="mitochondrion" evidence="1"/>
<evidence type="ECO:0000313" key="1">
    <source>
        <dbReference type="EMBL" id="KUM48188.1"/>
    </source>
</evidence>
<name>A0A117NHD3_PICGL</name>
<dbReference type="EMBL" id="LKAM01000006">
    <property type="protein sequence ID" value="KUM48188.1"/>
    <property type="molecule type" value="Genomic_DNA"/>
</dbReference>
<dbReference type="AlphaFoldDB" id="A0A117NHD3"/>
<sequence length="61" mass="7381">MKFMRYRGIEPRLVTIPFIGSETIIPPEYLMILERRLWKLGLHTAFLYYVTPESRLILLRK</sequence>
<organism evidence="1">
    <name type="scientific">Picea glauca</name>
    <name type="common">White spruce</name>
    <name type="synonym">Pinus glauca</name>
    <dbReference type="NCBI Taxonomy" id="3330"/>
    <lineage>
        <taxon>Eukaryota</taxon>
        <taxon>Viridiplantae</taxon>
        <taxon>Streptophyta</taxon>
        <taxon>Embryophyta</taxon>
        <taxon>Tracheophyta</taxon>
        <taxon>Spermatophyta</taxon>
        <taxon>Pinopsida</taxon>
        <taxon>Pinidae</taxon>
        <taxon>Conifers I</taxon>
        <taxon>Pinales</taxon>
        <taxon>Pinaceae</taxon>
        <taxon>Picea</taxon>
    </lineage>
</organism>
<keyword evidence="1" id="KW-0496">Mitochondrion</keyword>
<comment type="caution">
    <text evidence="1">The sequence shown here is derived from an EMBL/GenBank/DDBJ whole genome shotgun (WGS) entry which is preliminary data.</text>
</comment>
<gene>
    <name evidence="1" type="ORF">ABT39_MTgene5185</name>
</gene>
<protein>
    <submittedName>
        <fullName evidence="1">Uncharacterized protein</fullName>
    </submittedName>
</protein>
<proteinExistence type="predicted"/>
<accession>A0A117NHD3</accession>
<reference evidence="1" key="1">
    <citation type="journal article" date="2015" name="Genome Biol. Evol.">
        <title>Organellar Genomes of White Spruce (Picea glauca): Assembly and Annotation.</title>
        <authorList>
            <person name="Jackman S.D."/>
            <person name="Warren R.L."/>
            <person name="Gibb E.A."/>
            <person name="Vandervalk B.P."/>
            <person name="Mohamadi H."/>
            <person name="Chu J."/>
            <person name="Raymond A."/>
            <person name="Pleasance S."/>
            <person name="Coope R."/>
            <person name="Wildung M.R."/>
            <person name="Ritland C.E."/>
            <person name="Bousquet J."/>
            <person name="Jones S.J."/>
            <person name="Bohlmann J."/>
            <person name="Birol I."/>
        </authorList>
    </citation>
    <scope>NUCLEOTIDE SEQUENCE [LARGE SCALE GENOMIC DNA]</scope>
    <source>
        <tissue evidence="1">Flushing bud</tissue>
    </source>
</reference>